<feature type="transmembrane region" description="Helical" evidence="1">
    <location>
        <begin position="28"/>
        <end position="45"/>
    </location>
</feature>
<comment type="caution">
    <text evidence="2">The sequence shown here is derived from an EMBL/GenBank/DDBJ whole genome shotgun (WGS) entry which is preliminary data.</text>
</comment>
<feature type="transmembrane region" description="Helical" evidence="1">
    <location>
        <begin position="205"/>
        <end position="223"/>
    </location>
</feature>
<proteinExistence type="predicted"/>
<sequence length="302" mass="33381">MKNIGFISAARIGVIASHTFTQLVRMKVFYFLVVFVLILLGLQFVDMRELGAVDGVEQNLRVIKGAGFFAMNMFSVILALSATALLIPKDLEDRTLYTILCKPVPRLDYLIGKWLGVMALVGLGLLVMDALFSLILVNEVNGTIAELRMAMQAQKVPAEVIDVQVMKISEQGVTWSFQAGVLAVFLKAMVVAAVALLVSTFSTSTIFTIVITVVVVLVGLIQAEAREYFFQQQELGRSSMMLEASRWVALLFPDFKLLGIEEGVINGQQLRVGEVGRVTLVGCLYSAVYIVLSWFVFRRKEL</sequence>
<evidence type="ECO:0000256" key="1">
    <source>
        <dbReference type="SAM" id="Phobius"/>
    </source>
</evidence>
<feature type="transmembrane region" description="Helical" evidence="1">
    <location>
        <begin position="65"/>
        <end position="87"/>
    </location>
</feature>
<evidence type="ECO:0000313" key="3">
    <source>
        <dbReference type="Proteomes" id="UP001597297"/>
    </source>
</evidence>
<keyword evidence="3" id="KW-1185">Reference proteome</keyword>
<dbReference type="PANTHER" id="PTHR43471">
    <property type="entry name" value="ABC TRANSPORTER PERMEASE"/>
    <property type="match status" value="1"/>
</dbReference>
<keyword evidence="1" id="KW-1133">Transmembrane helix</keyword>
<dbReference type="PANTHER" id="PTHR43471:SF10">
    <property type="entry name" value="SLL1107 PROTEIN"/>
    <property type="match status" value="1"/>
</dbReference>
<dbReference type="RefSeq" id="WP_377095071.1">
    <property type="nucleotide sequence ID" value="NZ_JBHSJM010000001.1"/>
</dbReference>
<feature type="transmembrane region" description="Helical" evidence="1">
    <location>
        <begin position="114"/>
        <end position="137"/>
    </location>
</feature>
<dbReference type="EMBL" id="JBHUJC010000003">
    <property type="protein sequence ID" value="MFD2275313.1"/>
    <property type="molecule type" value="Genomic_DNA"/>
</dbReference>
<dbReference type="Pfam" id="PF12679">
    <property type="entry name" value="ABC2_membrane_2"/>
    <property type="match status" value="1"/>
</dbReference>
<organism evidence="2 3">
    <name type="scientific">Rubritalea spongiae</name>
    <dbReference type="NCBI Taxonomy" id="430797"/>
    <lineage>
        <taxon>Bacteria</taxon>
        <taxon>Pseudomonadati</taxon>
        <taxon>Verrucomicrobiota</taxon>
        <taxon>Verrucomicrobiia</taxon>
        <taxon>Verrucomicrobiales</taxon>
        <taxon>Rubritaleaceae</taxon>
        <taxon>Rubritalea</taxon>
    </lineage>
</organism>
<reference evidence="3" key="1">
    <citation type="journal article" date="2019" name="Int. J. Syst. Evol. Microbiol.">
        <title>The Global Catalogue of Microorganisms (GCM) 10K type strain sequencing project: providing services to taxonomists for standard genome sequencing and annotation.</title>
        <authorList>
            <consortium name="The Broad Institute Genomics Platform"/>
            <consortium name="The Broad Institute Genome Sequencing Center for Infectious Disease"/>
            <person name="Wu L."/>
            <person name="Ma J."/>
        </authorList>
    </citation>
    <scope>NUCLEOTIDE SEQUENCE [LARGE SCALE GENOMIC DNA]</scope>
    <source>
        <strain evidence="3">JCM 16545</strain>
    </source>
</reference>
<evidence type="ECO:0000313" key="2">
    <source>
        <dbReference type="EMBL" id="MFD2275313.1"/>
    </source>
</evidence>
<gene>
    <name evidence="2" type="ORF">ACFSQZ_02425</name>
</gene>
<dbReference type="Proteomes" id="UP001597297">
    <property type="component" value="Unassembled WGS sequence"/>
</dbReference>
<feature type="transmembrane region" description="Helical" evidence="1">
    <location>
        <begin position="278"/>
        <end position="297"/>
    </location>
</feature>
<keyword evidence="1" id="KW-0472">Membrane</keyword>
<protein>
    <submittedName>
        <fullName evidence="2">ABC transporter permease</fullName>
    </submittedName>
</protein>
<name>A0ABW5E208_9BACT</name>
<feature type="transmembrane region" description="Helical" evidence="1">
    <location>
        <begin position="175"/>
        <end position="198"/>
    </location>
</feature>
<keyword evidence="1" id="KW-0812">Transmembrane</keyword>
<accession>A0ABW5E208</accession>